<keyword evidence="1" id="KW-0808">Transferase</keyword>
<dbReference type="SUPFAM" id="SSF53335">
    <property type="entry name" value="S-adenosyl-L-methionine-dependent methyltransferases"/>
    <property type="match status" value="1"/>
</dbReference>
<dbReference type="OrthoDB" id="5642573at2"/>
<dbReference type="CDD" id="cd02440">
    <property type="entry name" value="AdoMet_MTases"/>
    <property type="match status" value="1"/>
</dbReference>
<keyword evidence="1" id="KW-0489">Methyltransferase</keyword>
<evidence type="ECO:0000313" key="1">
    <source>
        <dbReference type="EMBL" id="SOD97169.1"/>
    </source>
</evidence>
<reference evidence="2" key="1">
    <citation type="submission" date="2017-09" db="EMBL/GenBank/DDBJ databases">
        <authorList>
            <person name="Varghese N."/>
            <person name="Submissions S."/>
        </authorList>
    </citation>
    <scope>NUCLEOTIDE SEQUENCE [LARGE SCALE GENOMIC DNA]</scope>
    <source>
        <strain evidence="2">USBA 140</strain>
    </source>
</reference>
<accession>A0A286GQ07</accession>
<dbReference type="AlphaFoldDB" id="A0A286GQ07"/>
<dbReference type="PANTHER" id="PTHR43861">
    <property type="entry name" value="TRANS-ACONITATE 2-METHYLTRANSFERASE-RELATED"/>
    <property type="match status" value="1"/>
</dbReference>
<evidence type="ECO:0000313" key="2">
    <source>
        <dbReference type="Proteomes" id="UP000219621"/>
    </source>
</evidence>
<organism evidence="1 2">
    <name type="scientific">Caenispirillum bisanense</name>
    <dbReference type="NCBI Taxonomy" id="414052"/>
    <lineage>
        <taxon>Bacteria</taxon>
        <taxon>Pseudomonadati</taxon>
        <taxon>Pseudomonadota</taxon>
        <taxon>Alphaproteobacteria</taxon>
        <taxon>Rhodospirillales</taxon>
        <taxon>Novispirillaceae</taxon>
        <taxon>Caenispirillum</taxon>
    </lineage>
</organism>
<dbReference type="Proteomes" id="UP000219621">
    <property type="component" value="Unassembled WGS sequence"/>
</dbReference>
<dbReference type="Gene3D" id="3.40.50.150">
    <property type="entry name" value="Vaccinia Virus protein VP39"/>
    <property type="match status" value="1"/>
</dbReference>
<keyword evidence="2" id="KW-1185">Reference proteome</keyword>
<dbReference type="RefSeq" id="WP_097280043.1">
    <property type="nucleotide sequence ID" value="NZ_OCNJ01000006.1"/>
</dbReference>
<dbReference type="EMBL" id="OCNJ01000006">
    <property type="protein sequence ID" value="SOD97169.1"/>
    <property type="molecule type" value="Genomic_DNA"/>
</dbReference>
<protein>
    <submittedName>
        <fullName evidence="1">Methyltransferase domain-containing protein</fullName>
    </submittedName>
</protein>
<gene>
    <name evidence="1" type="ORF">SAMN05421508_106293</name>
</gene>
<dbReference type="Pfam" id="PF13489">
    <property type="entry name" value="Methyltransf_23"/>
    <property type="match status" value="1"/>
</dbReference>
<dbReference type="InterPro" id="IPR029063">
    <property type="entry name" value="SAM-dependent_MTases_sf"/>
</dbReference>
<dbReference type="PANTHER" id="PTHR43861:SF1">
    <property type="entry name" value="TRANS-ACONITATE 2-METHYLTRANSFERASE"/>
    <property type="match status" value="1"/>
</dbReference>
<sequence length="215" mass="22363">METASDARFWDRAARKYAASKVSDTAAYARTLDRTAAVMPDGCRVVELGCGTGTTALALAPRAASYVATDLSPEMIAIARSKLEADPVAGLEFRVATAEDLARDGVQADVVLAFNYLHLVRDLPAALLSIRALLGAGGVFVSKTPCLGDMTPLIGSVLVPALRAVGMAPYAGSFSADGLCGALREAGFEVVAVERHASKGRDHRPFVVARCGPAA</sequence>
<dbReference type="GO" id="GO:0032259">
    <property type="term" value="P:methylation"/>
    <property type="evidence" value="ECO:0007669"/>
    <property type="project" value="UniProtKB-KW"/>
</dbReference>
<dbReference type="GO" id="GO:0008168">
    <property type="term" value="F:methyltransferase activity"/>
    <property type="evidence" value="ECO:0007669"/>
    <property type="project" value="UniProtKB-KW"/>
</dbReference>
<name>A0A286GQ07_9PROT</name>
<proteinExistence type="predicted"/>